<dbReference type="Gene3D" id="3.30.2310.20">
    <property type="entry name" value="RelE-like"/>
    <property type="match status" value="1"/>
</dbReference>
<dbReference type="AlphaFoldDB" id="A0A2G9Y883"/>
<dbReference type="InterPro" id="IPR035093">
    <property type="entry name" value="RelE/ParE_toxin_dom_sf"/>
</dbReference>
<dbReference type="SUPFAM" id="SSF143011">
    <property type="entry name" value="RelE-like"/>
    <property type="match status" value="1"/>
</dbReference>
<reference evidence="1 2" key="1">
    <citation type="submission" date="2017-09" db="EMBL/GenBank/DDBJ databases">
        <title>Depth-based differentiation of microbial function through sediment-hosted aquifers and enrichment of novel symbionts in the deep terrestrial subsurface.</title>
        <authorList>
            <person name="Probst A.J."/>
            <person name="Ladd B."/>
            <person name="Jarett J.K."/>
            <person name="Geller-Mcgrath D.E."/>
            <person name="Sieber C.M."/>
            <person name="Emerson J.B."/>
            <person name="Anantharaman K."/>
            <person name="Thomas B.C."/>
            <person name="Malmstrom R."/>
            <person name="Stieglmeier M."/>
            <person name="Klingl A."/>
            <person name="Woyke T."/>
            <person name="Ryan C.M."/>
            <person name="Banfield J.F."/>
        </authorList>
    </citation>
    <scope>NUCLEOTIDE SEQUENCE [LARGE SCALE GENOMIC DNA]</scope>
    <source>
        <strain evidence="1">CG23_combo_of_CG06-09_8_20_14_all_48_7</strain>
    </source>
</reference>
<protein>
    <recommendedName>
        <fullName evidence="3">Cytotoxin</fullName>
    </recommendedName>
</protein>
<sequence>MRYAVPPSFEKTFQKLIPQDKKVVKGAIRSLISFYETGQRPVGLGLKKLTEDIWEIRAGIRLRILFTIEGDLLSWCIVGSHDQIVRFLKSV</sequence>
<evidence type="ECO:0000313" key="2">
    <source>
        <dbReference type="Proteomes" id="UP000230392"/>
    </source>
</evidence>
<accession>A0A2G9Y883</accession>
<gene>
    <name evidence="1" type="ORF">COX46_05870</name>
</gene>
<proteinExistence type="predicted"/>
<comment type="caution">
    <text evidence="1">The sequence shown here is derived from an EMBL/GenBank/DDBJ whole genome shotgun (WGS) entry which is preliminary data.</text>
</comment>
<evidence type="ECO:0000313" key="1">
    <source>
        <dbReference type="EMBL" id="PIP15448.1"/>
    </source>
</evidence>
<dbReference type="EMBL" id="PCRF01000284">
    <property type="protein sequence ID" value="PIP15448.1"/>
    <property type="molecule type" value="Genomic_DNA"/>
</dbReference>
<name>A0A2G9Y883_9BACT</name>
<evidence type="ECO:0008006" key="3">
    <source>
        <dbReference type="Google" id="ProtNLM"/>
    </source>
</evidence>
<dbReference type="Proteomes" id="UP000230392">
    <property type="component" value="Unassembled WGS sequence"/>
</dbReference>
<organism evidence="1 2">
    <name type="scientific">bacterium (Candidatus Ratteibacteria) CG23_combo_of_CG06-09_8_20_14_all_48_7</name>
    <dbReference type="NCBI Taxonomy" id="2014292"/>
    <lineage>
        <taxon>Bacteria</taxon>
        <taxon>Candidatus Ratteibacteria</taxon>
    </lineage>
</organism>